<dbReference type="Pfam" id="PF08541">
    <property type="entry name" value="ACP_syn_III_C"/>
    <property type="match status" value="1"/>
</dbReference>
<dbReference type="PATRIC" id="fig|1097667.3.peg.3990"/>
<gene>
    <name evidence="5" type="ORF">PAI11_40250</name>
</gene>
<keyword evidence="6" id="KW-1185">Reference proteome</keyword>
<organism evidence="5 6">
    <name type="scientific">Patulibacter medicamentivorans</name>
    <dbReference type="NCBI Taxonomy" id="1097667"/>
    <lineage>
        <taxon>Bacteria</taxon>
        <taxon>Bacillati</taxon>
        <taxon>Actinomycetota</taxon>
        <taxon>Thermoleophilia</taxon>
        <taxon>Solirubrobacterales</taxon>
        <taxon>Patulibacteraceae</taxon>
        <taxon>Patulibacter</taxon>
    </lineage>
</organism>
<evidence type="ECO:0000259" key="3">
    <source>
        <dbReference type="Pfam" id="PF08541"/>
    </source>
</evidence>
<name>H0EB00_9ACTN</name>
<dbReference type="Gene3D" id="3.40.47.10">
    <property type="match status" value="1"/>
</dbReference>
<dbReference type="InterPro" id="IPR013751">
    <property type="entry name" value="ACP_syn_III_N"/>
</dbReference>
<dbReference type="Proteomes" id="UP000005143">
    <property type="component" value="Unassembled WGS sequence"/>
</dbReference>
<evidence type="ECO:0000259" key="4">
    <source>
        <dbReference type="Pfam" id="PF08545"/>
    </source>
</evidence>
<dbReference type="GO" id="GO:0006633">
    <property type="term" value="P:fatty acid biosynthetic process"/>
    <property type="evidence" value="ECO:0007669"/>
    <property type="project" value="InterPro"/>
</dbReference>
<dbReference type="SUPFAM" id="SSF53901">
    <property type="entry name" value="Thiolase-like"/>
    <property type="match status" value="1"/>
</dbReference>
<dbReference type="GO" id="GO:0004315">
    <property type="term" value="F:3-oxoacyl-[acyl-carrier-protein] synthase activity"/>
    <property type="evidence" value="ECO:0007669"/>
    <property type="project" value="UniProtKB-EC"/>
</dbReference>
<evidence type="ECO:0000256" key="1">
    <source>
        <dbReference type="ARBA" id="ARBA00022679"/>
    </source>
</evidence>
<keyword evidence="2 5" id="KW-0012">Acyltransferase</keyword>
<feature type="domain" description="Beta-ketoacyl-[acyl-carrier-protein] synthase III C-terminal" evidence="3">
    <location>
        <begin position="259"/>
        <end position="344"/>
    </location>
</feature>
<dbReference type="InterPro" id="IPR016039">
    <property type="entry name" value="Thiolase-like"/>
</dbReference>
<dbReference type="GO" id="GO:0044550">
    <property type="term" value="P:secondary metabolite biosynthetic process"/>
    <property type="evidence" value="ECO:0007669"/>
    <property type="project" value="TreeGrafter"/>
</dbReference>
<reference evidence="5 6" key="1">
    <citation type="journal article" date="2013" name="Biodegradation">
        <title>Quantitative proteomic analysis of ibuprofen-degrading Patulibacter sp. strain I11.</title>
        <authorList>
            <person name="Almeida B."/>
            <person name="Kjeldal H."/>
            <person name="Lolas I."/>
            <person name="Knudsen A.D."/>
            <person name="Carvalho G."/>
            <person name="Nielsen K.L."/>
            <person name="Barreto Crespo M.T."/>
            <person name="Stensballe A."/>
            <person name="Nielsen J.L."/>
        </authorList>
    </citation>
    <scope>NUCLEOTIDE SEQUENCE [LARGE SCALE GENOMIC DNA]</scope>
    <source>
        <strain evidence="5 6">I11</strain>
    </source>
</reference>
<dbReference type="Pfam" id="PF08545">
    <property type="entry name" value="ACP_syn_III"/>
    <property type="match status" value="1"/>
</dbReference>
<evidence type="ECO:0000256" key="2">
    <source>
        <dbReference type="ARBA" id="ARBA00023315"/>
    </source>
</evidence>
<dbReference type="InterPro" id="IPR013747">
    <property type="entry name" value="ACP_syn_III_C"/>
</dbReference>
<dbReference type="EMBL" id="AGUD01000301">
    <property type="protein sequence ID" value="EHN09139.1"/>
    <property type="molecule type" value="Genomic_DNA"/>
</dbReference>
<dbReference type="CDD" id="cd00830">
    <property type="entry name" value="KAS_III"/>
    <property type="match status" value="1"/>
</dbReference>
<dbReference type="PANTHER" id="PTHR34069:SF2">
    <property type="entry name" value="BETA-KETOACYL-[ACYL-CARRIER-PROTEIN] SYNTHASE III"/>
    <property type="match status" value="1"/>
</dbReference>
<dbReference type="PANTHER" id="PTHR34069">
    <property type="entry name" value="3-OXOACYL-[ACYL-CARRIER-PROTEIN] SYNTHASE 3"/>
    <property type="match status" value="1"/>
</dbReference>
<accession>H0EB00</accession>
<dbReference type="NCBIfam" id="NF006829">
    <property type="entry name" value="PRK09352.1"/>
    <property type="match status" value="1"/>
</dbReference>
<protein>
    <submittedName>
        <fullName evidence="5">3-oxoacyl-[acyl-carrier-protein] synthase KASIII</fullName>
        <ecNumber evidence="5">2.3.1.41</ecNumber>
    </submittedName>
</protein>
<dbReference type="EC" id="2.3.1.41" evidence="5"/>
<evidence type="ECO:0000313" key="5">
    <source>
        <dbReference type="EMBL" id="EHN09139.1"/>
    </source>
</evidence>
<evidence type="ECO:0000313" key="6">
    <source>
        <dbReference type="Proteomes" id="UP000005143"/>
    </source>
</evidence>
<dbReference type="RefSeq" id="WP_007578614.1">
    <property type="nucleotide sequence ID" value="NZ_AGUD01000301.1"/>
</dbReference>
<keyword evidence="1 5" id="KW-0808">Transferase</keyword>
<feature type="domain" description="Beta-ketoacyl-[acyl-carrier-protein] synthase III N-terminal" evidence="4">
    <location>
        <begin position="124"/>
        <end position="204"/>
    </location>
</feature>
<sequence length="352" mass="36177">MPDAPTPSAAPAAAPPRPLRVAPLGIGAALPEAIVTSAEIEQRLGLEPDWLVSRTHIKQRHILADDEKLTDFALLAAERALADAGIDGAEVDLVIGACLISDDIAPSMAAVVSSRLGAGHAASFDVSSGCSGFVASVATATAMIESGRFRTVLVVAAEAMSRLTNRSDKATAGLLGDGAGAIVLQGTDSEGVGRVGRSVMGSDGANGGTVRVATEHPSIYDDGEFGAGIPFAVQMNGFDTYKTAVKHFEETVRETAAVEGLELDDIDLIVLHQANGRILEAVRKRLKLPAERMASSVETHGNTSAASVALALADARADGRVVPGTRLLLAGFGSGLAWAGITMIWEGPANGR</sequence>
<proteinExistence type="predicted"/>
<dbReference type="AlphaFoldDB" id="H0EB00"/>
<comment type="caution">
    <text evidence="5">The sequence shown here is derived from an EMBL/GenBank/DDBJ whole genome shotgun (WGS) entry which is preliminary data.</text>
</comment>